<evidence type="ECO:0000256" key="4">
    <source>
        <dbReference type="ARBA" id="ARBA00023004"/>
    </source>
</evidence>
<evidence type="ECO:0000256" key="5">
    <source>
        <dbReference type="ARBA" id="ARBA00023014"/>
    </source>
</evidence>
<dbReference type="SFLD" id="SFLDS00029">
    <property type="entry name" value="Radical_SAM"/>
    <property type="match status" value="1"/>
</dbReference>
<sequence>MTGQEFARFQAATMAHLSFSLTLACPLRCAHCMVATVSPRDADSASLPVTVARRFAAEMPAVAAMGISRISFTGGEPFVAREQLSILSDAAARAGIGCTVVTACHWAKTPSIAARTIAAFPALDRWHVSTDVFHSDQLDPVFVVNAARALCDAGREVQIRMAVPADPGGDEAALLDWLRQRLPAGVGFAVQPVMGGPDPGCADPACTDGAAPPSTPCLTTGPLIRHDGQLSPCCSGLAERLSISPFDRADPARTGLVEAIGIWRGDRLLTLIRALGFGYPALWAAEAGAPTPAAAPRHPCDYCTALWAAPATRAAVLDRIASPEVAARIDALARTLFPQSGVAA</sequence>
<dbReference type="RefSeq" id="WP_176504545.1">
    <property type="nucleotide sequence ID" value="NZ_OAOQ01000008.1"/>
</dbReference>
<reference evidence="8" key="1">
    <citation type="submission" date="2017-08" db="EMBL/GenBank/DDBJ databases">
        <authorList>
            <person name="Varghese N."/>
            <person name="Submissions S."/>
        </authorList>
    </citation>
    <scope>NUCLEOTIDE SEQUENCE [LARGE SCALE GENOMIC DNA]</scope>
    <source>
        <strain evidence="8">JA234</strain>
    </source>
</reference>
<comment type="cofactor">
    <cofactor evidence="1">
        <name>[4Fe-4S] cluster</name>
        <dbReference type="ChEBI" id="CHEBI:49883"/>
    </cofactor>
</comment>
<dbReference type="AlphaFoldDB" id="A0A285CU23"/>
<keyword evidence="4" id="KW-0408">Iron</keyword>
<dbReference type="InterPro" id="IPR058240">
    <property type="entry name" value="rSAM_sf"/>
</dbReference>
<dbReference type="CDD" id="cd01335">
    <property type="entry name" value="Radical_SAM"/>
    <property type="match status" value="1"/>
</dbReference>
<dbReference type="Pfam" id="PF04055">
    <property type="entry name" value="Radical_SAM"/>
    <property type="match status" value="1"/>
</dbReference>
<dbReference type="InterPro" id="IPR013785">
    <property type="entry name" value="Aldolase_TIM"/>
</dbReference>
<dbReference type="Proteomes" id="UP000219467">
    <property type="component" value="Unassembled WGS sequence"/>
</dbReference>
<evidence type="ECO:0000256" key="1">
    <source>
        <dbReference type="ARBA" id="ARBA00001966"/>
    </source>
</evidence>
<evidence type="ECO:0000313" key="8">
    <source>
        <dbReference type="Proteomes" id="UP000219467"/>
    </source>
</evidence>
<evidence type="ECO:0000256" key="2">
    <source>
        <dbReference type="ARBA" id="ARBA00022691"/>
    </source>
</evidence>
<dbReference type="InterPro" id="IPR007197">
    <property type="entry name" value="rSAM"/>
</dbReference>
<accession>A0A285CU23</accession>
<dbReference type="GO" id="GO:0051536">
    <property type="term" value="F:iron-sulfur cluster binding"/>
    <property type="evidence" value="ECO:0007669"/>
    <property type="project" value="UniProtKB-KW"/>
</dbReference>
<dbReference type="SUPFAM" id="SSF102114">
    <property type="entry name" value="Radical SAM enzymes"/>
    <property type="match status" value="1"/>
</dbReference>
<dbReference type="Gene3D" id="3.20.20.70">
    <property type="entry name" value="Aldolase class I"/>
    <property type="match status" value="1"/>
</dbReference>
<name>A0A285CU23_9RHOB</name>
<dbReference type="GO" id="GO:0046872">
    <property type="term" value="F:metal ion binding"/>
    <property type="evidence" value="ECO:0007669"/>
    <property type="project" value="UniProtKB-KW"/>
</dbReference>
<evidence type="ECO:0000256" key="3">
    <source>
        <dbReference type="ARBA" id="ARBA00022723"/>
    </source>
</evidence>
<evidence type="ECO:0000313" key="7">
    <source>
        <dbReference type="EMBL" id="SNX71057.1"/>
    </source>
</evidence>
<dbReference type="EMBL" id="OAOQ01000008">
    <property type="protein sequence ID" value="SNX71057.1"/>
    <property type="molecule type" value="Genomic_DNA"/>
</dbReference>
<gene>
    <name evidence="7" type="ORF">SAMN05878503_10810</name>
</gene>
<feature type="domain" description="Radical SAM core" evidence="6">
    <location>
        <begin position="21"/>
        <end position="153"/>
    </location>
</feature>
<keyword evidence="2" id="KW-0949">S-adenosyl-L-methionine</keyword>
<keyword evidence="3" id="KW-0479">Metal-binding</keyword>
<evidence type="ECO:0000259" key="6">
    <source>
        <dbReference type="Pfam" id="PF04055"/>
    </source>
</evidence>
<dbReference type="GO" id="GO:0003824">
    <property type="term" value="F:catalytic activity"/>
    <property type="evidence" value="ECO:0007669"/>
    <property type="project" value="InterPro"/>
</dbReference>
<protein>
    <submittedName>
        <fullName evidence="7">Radical SAM family protein</fullName>
    </submittedName>
</protein>
<keyword evidence="5" id="KW-0411">Iron-sulfur</keyword>
<proteinExistence type="predicted"/>
<keyword evidence="8" id="KW-1185">Reference proteome</keyword>
<organism evidence="7 8">
    <name type="scientific">Cereibacter ovatus</name>
    <dbReference type="NCBI Taxonomy" id="439529"/>
    <lineage>
        <taxon>Bacteria</taxon>
        <taxon>Pseudomonadati</taxon>
        <taxon>Pseudomonadota</taxon>
        <taxon>Alphaproteobacteria</taxon>
        <taxon>Rhodobacterales</taxon>
        <taxon>Paracoccaceae</taxon>
        <taxon>Cereibacter</taxon>
    </lineage>
</organism>